<dbReference type="Gene3D" id="3.30.450.330">
    <property type="match status" value="1"/>
</dbReference>
<dbReference type="PANTHER" id="PTHR30627:SF1">
    <property type="entry name" value="PEPTIDOGLYCAN D,D-TRANSPEPTIDASE FTSI"/>
    <property type="match status" value="1"/>
</dbReference>
<evidence type="ECO:0000256" key="1">
    <source>
        <dbReference type="ARBA" id="ARBA00004370"/>
    </source>
</evidence>
<dbReference type="GO" id="GO:0071555">
    <property type="term" value="P:cell wall organization"/>
    <property type="evidence" value="ECO:0007669"/>
    <property type="project" value="UniProtKB-KW"/>
</dbReference>
<evidence type="ECO:0000256" key="7">
    <source>
        <dbReference type="ARBA" id="ARBA00022692"/>
    </source>
</evidence>
<dbReference type="UniPathway" id="UPA00219"/>
<keyword evidence="25" id="KW-1185">Reference proteome</keyword>
<keyword evidence="7 16" id="KW-0812">Transmembrane</keyword>
<evidence type="ECO:0000256" key="12">
    <source>
        <dbReference type="ARBA" id="ARBA00023136"/>
    </source>
</evidence>
<dbReference type="GO" id="GO:0008955">
    <property type="term" value="F:peptidoglycan glycosyltransferase activity"/>
    <property type="evidence" value="ECO:0007669"/>
    <property type="project" value="InterPro"/>
</dbReference>
<proteinExistence type="inferred from homology"/>
<evidence type="ECO:0000313" key="21">
    <source>
        <dbReference type="EMBL" id="QRQ93876.1"/>
    </source>
</evidence>
<evidence type="ECO:0000256" key="3">
    <source>
        <dbReference type="ARBA" id="ARBA00022519"/>
    </source>
</evidence>
<dbReference type="EMBL" id="CP032519">
    <property type="protein sequence ID" value="QEZ47872.1"/>
    <property type="molecule type" value="Genomic_DNA"/>
</dbReference>
<keyword evidence="2 16" id="KW-1003">Cell membrane</keyword>
<evidence type="ECO:0000313" key="20">
    <source>
        <dbReference type="EMBL" id="QEZ47872.1"/>
    </source>
</evidence>
<keyword evidence="8 16" id="KW-0378">Hydrolase</keyword>
<evidence type="ECO:0000256" key="6">
    <source>
        <dbReference type="ARBA" id="ARBA00022670"/>
    </source>
</evidence>
<dbReference type="GO" id="GO:0009002">
    <property type="term" value="F:serine-type D-Ala-D-Ala carboxypeptidase activity"/>
    <property type="evidence" value="ECO:0007669"/>
    <property type="project" value="UniProtKB-UniRule"/>
</dbReference>
<dbReference type="Proteomes" id="UP000256862">
    <property type="component" value="Chromosome CO2235"/>
</dbReference>
<keyword evidence="14 16" id="KW-0131">Cell cycle</keyword>
<keyword evidence="11 16" id="KW-1133">Transmembrane helix</keyword>
<dbReference type="EMBL" id="OGUS01000124">
    <property type="protein sequence ID" value="SPC14980.1"/>
    <property type="molecule type" value="Genomic_DNA"/>
</dbReference>
<keyword evidence="5 16" id="KW-0121">Carboxypeptidase</keyword>
<keyword evidence="13 16" id="KW-0717">Septation</keyword>
<keyword evidence="15 16" id="KW-0961">Cell wall biogenesis/degradation</keyword>
<dbReference type="GO" id="GO:0043093">
    <property type="term" value="P:FtsZ-dependent cytokinesis"/>
    <property type="evidence" value="ECO:0007669"/>
    <property type="project" value="UniProtKB-UniRule"/>
</dbReference>
<evidence type="ECO:0000256" key="10">
    <source>
        <dbReference type="ARBA" id="ARBA00022984"/>
    </source>
</evidence>
<keyword evidence="10 16" id="KW-0573">Peptidoglycan synthesis</keyword>
<dbReference type="GO" id="GO:0005886">
    <property type="term" value="C:plasma membrane"/>
    <property type="evidence" value="ECO:0007669"/>
    <property type="project" value="UniProtKB-SubCell"/>
</dbReference>
<evidence type="ECO:0000256" key="11">
    <source>
        <dbReference type="ARBA" id="ARBA00022989"/>
    </source>
</evidence>
<reference evidence="22 23" key="1">
    <citation type="submission" date="2018-01" db="EMBL/GenBank/DDBJ databases">
        <authorList>
            <person name="Clerissi C."/>
        </authorList>
    </citation>
    <scope>NUCLEOTIDE SEQUENCE [LARGE SCALE GENOMIC DNA]</scope>
    <source>
        <strain evidence="22">Cupriavidus oxalaticus LMG 2235</strain>
    </source>
</reference>
<dbReference type="GO" id="GO:0008360">
    <property type="term" value="P:regulation of cell shape"/>
    <property type="evidence" value="ECO:0007669"/>
    <property type="project" value="UniProtKB-KW"/>
</dbReference>
<reference evidence="20 24" key="2">
    <citation type="submission" date="2018-09" db="EMBL/GenBank/DDBJ databases">
        <title>Complete genome sequence of Cupriavidus oxalaticus T2, a bacterium capable of phenol tolerance and degradation.</title>
        <authorList>
            <person name="Yan J."/>
        </authorList>
    </citation>
    <scope>NUCLEOTIDE SEQUENCE [LARGE SCALE GENOMIC DNA]</scope>
    <source>
        <strain evidence="20 24">T2</strain>
    </source>
</reference>
<dbReference type="PANTHER" id="PTHR30627">
    <property type="entry name" value="PEPTIDOGLYCAN D,D-TRANSPEPTIDASE"/>
    <property type="match status" value="1"/>
</dbReference>
<evidence type="ECO:0000256" key="15">
    <source>
        <dbReference type="ARBA" id="ARBA00023316"/>
    </source>
</evidence>
<evidence type="ECO:0000313" key="24">
    <source>
        <dbReference type="Proteomes" id="UP000325743"/>
    </source>
</evidence>
<dbReference type="EMBL" id="CP069812">
    <property type="protein sequence ID" value="QRQ93876.1"/>
    <property type="molecule type" value="Genomic_DNA"/>
</dbReference>
<dbReference type="HAMAP" id="MF_02080">
    <property type="entry name" value="FtsI_transpept"/>
    <property type="match status" value="1"/>
</dbReference>
<comment type="pathway">
    <text evidence="16">Cell wall biogenesis; peptidoglycan biosynthesis.</text>
</comment>
<keyword evidence="12 16" id="KW-0472">Membrane</keyword>
<evidence type="ECO:0000256" key="2">
    <source>
        <dbReference type="ARBA" id="ARBA00022475"/>
    </source>
</evidence>
<dbReference type="GO" id="GO:0008658">
    <property type="term" value="F:penicillin binding"/>
    <property type="evidence" value="ECO:0007669"/>
    <property type="project" value="InterPro"/>
</dbReference>
<dbReference type="InterPro" id="IPR037532">
    <property type="entry name" value="FtsI_transpept"/>
</dbReference>
<reference evidence="21 25" key="3">
    <citation type="submission" date="2021-02" db="EMBL/GenBank/DDBJ databases">
        <title>Complete Genome Sequence of Cupriavidus oxalaticus Strain Ox1, a Soil Oxalate-Degrading Species.</title>
        <authorList>
            <person name="Palmieri F."/>
            <person name="Udriet P."/>
            <person name="Deuasquier M."/>
            <person name="Beaudoing E."/>
            <person name="Johnson S.L."/>
            <person name="Davenport K.W."/>
            <person name="Chain P.S."/>
            <person name="Bindschedler S."/>
            <person name="Junier P."/>
        </authorList>
    </citation>
    <scope>NUCLEOTIDE SEQUENCE [LARGE SCALE GENOMIC DNA]</scope>
    <source>
        <strain evidence="21 25">Ox1</strain>
    </source>
</reference>
<comment type="catalytic activity">
    <reaction evidence="16">
        <text>Preferential cleavage: (Ac)2-L-Lys-D-Ala-|-D-Ala. Also transpeptidation of peptidyl-alanyl moieties that are N-acyl substituents of D-alanine.</text>
        <dbReference type="EC" id="3.4.16.4"/>
    </reaction>
</comment>
<dbReference type="SUPFAM" id="SSF56601">
    <property type="entry name" value="beta-lactamase/transpeptidase-like"/>
    <property type="match status" value="1"/>
</dbReference>
<keyword evidence="6 16" id="KW-0645">Protease</keyword>
<feature type="domain" description="Penicillin-binding protein dimerisation" evidence="19">
    <location>
        <begin position="83"/>
        <end position="231"/>
    </location>
</feature>
<keyword evidence="9 16" id="KW-0133">Cell shape</keyword>
<name>A0A375G5U6_9BURK</name>
<evidence type="ECO:0000259" key="18">
    <source>
        <dbReference type="Pfam" id="PF00905"/>
    </source>
</evidence>
<dbReference type="InterPro" id="IPR050515">
    <property type="entry name" value="Beta-lactam/transpept"/>
</dbReference>
<organism evidence="20 24">
    <name type="scientific">Cupriavidus oxalaticus</name>
    <dbReference type="NCBI Taxonomy" id="96344"/>
    <lineage>
        <taxon>Bacteria</taxon>
        <taxon>Pseudomonadati</taxon>
        <taxon>Pseudomonadota</taxon>
        <taxon>Betaproteobacteria</taxon>
        <taxon>Burkholderiales</taxon>
        <taxon>Burkholderiaceae</taxon>
        <taxon>Cupriavidus</taxon>
    </lineage>
</organism>
<dbReference type="GeneID" id="303493402"/>
<keyword evidence="3 16" id="KW-0997">Cell inner membrane</keyword>
<evidence type="ECO:0000259" key="19">
    <source>
        <dbReference type="Pfam" id="PF03717"/>
    </source>
</evidence>
<dbReference type="Proteomes" id="UP000623307">
    <property type="component" value="Chromosome 2"/>
</dbReference>
<feature type="transmembrane region" description="Helical" evidence="16">
    <location>
        <begin position="42"/>
        <end position="60"/>
    </location>
</feature>
<evidence type="ECO:0000313" key="23">
    <source>
        <dbReference type="Proteomes" id="UP000256862"/>
    </source>
</evidence>
<accession>A0A375G5U6</accession>
<feature type="active site" description="Acyl-ester intermediate" evidence="16">
    <location>
        <position position="319"/>
    </location>
</feature>
<keyword evidence="4 16" id="KW-0132">Cell division</keyword>
<dbReference type="Gene3D" id="3.90.1310.10">
    <property type="entry name" value="Penicillin-binding protein 2a (Domain 2)"/>
    <property type="match status" value="1"/>
</dbReference>
<comment type="subcellular location">
    <subcellularLocation>
        <location evidence="16">Cell inner membrane</location>
        <topology evidence="16">Single-pass membrane protein</topology>
    </subcellularLocation>
    <subcellularLocation>
        <location evidence="1">Membrane</location>
    </subcellularLocation>
</comment>
<dbReference type="SUPFAM" id="SSF56519">
    <property type="entry name" value="Penicillin binding protein dimerisation domain"/>
    <property type="match status" value="1"/>
</dbReference>
<dbReference type="InterPro" id="IPR012338">
    <property type="entry name" value="Beta-lactam/transpept-like"/>
</dbReference>
<evidence type="ECO:0000256" key="14">
    <source>
        <dbReference type="ARBA" id="ARBA00023306"/>
    </source>
</evidence>
<evidence type="ECO:0000313" key="25">
    <source>
        <dbReference type="Proteomes" id="UP000623307"/>
    </source>
</evidence>
<evidence type="ECO:0000256" key="5">
    <source>
        <dbReference type="ARBA" id="ARBA00022645"/>
    </source>
</evidence>
<comment type="similarity">
    <text evidence="16">Belongs to the transpeptidase family. FtsI subfamily.</text>
</comment>
<evidence type="ECO:0000256" key="4">
    <source>
        <dbReference type="ARBA" id="ARBA00022618"/>
    </source>
</evidence>
<dbReference type="Pfam" id="PF00905">
    <property type="entry name" value="Transpeptidase"/>
    <property type="match status" value="1"/>
</dbReference>
<protein>
    <recommendedName>
        <fullName evidence="16">Peptidoglycan D,D-transpeptidase FtsI</fullName>
        <ecNumber evidence="16">3.4.16.4</ecNumber>
    </recommendedName>
    <alternativeName>
        <fullName evidence="16">Penicillin-binding protein 3</fullName>
        <shortName evidence="16">PBP-3</shortName>
    </alternativeName>
</protein>
<dbReference type="GO" id="GO:0000917">
    <property type="term" value="P:division septum assembly"/>
    <property type="evidence" value="ECO:0007669"/>
    <property type="project" value="UniProtKB-KW"/>
</dbReference>
<comment type="function">
    <text evidence="16">Catalyzes cross-linking of the peptidoglycan cell wall at the division septum.</text>
</comment>
<dbReference type="InterPro" id="IPR001460">
    <property type="entry name" value="PCN-bd_Tpept"/>
</dbReference>
<dbReference type="GO" id="GO:0006508">
    <property type="term" value="P:proteolysis"/>
    <property type="evidence" value="ECO:0007669"/>
    <property type="project" value="UniProtKB-KW"/>
</dbReference>
<dbReference type="OrthoDB" id="9789078at2"/>
<dbReference type="Gene3D" id="3.40.710.10">
    <property type="entry name" value="DD-peptidase/beta-lactamase superfamily"/>
    <property type="match status" value="1"/>
</dbReference>
<dbReference type="AlphaFoldDB" id="A0A375G5U6"/>
<gene>
    <name evidence="16 22" type="primary">ftsI</name>
    <name evidence="22" type="ORF">CO2235_230183</name>
    <name evidence="20" type="ORF">D2917_27675</name>
    <name evidence="21" type="ORF">JTE92_27890</name>
</gene>
<dbReference type="RefSeq" id="WP_063241537.1">
    <property type="nucleotide sequence ID" value="NZ_CP032519.1"/>
</dbReference>
<evidence type="ECO:0000256" key="13">
    <source>
        <dbReference type="ARBA" id="ARBA00023210"/>
    </source>
</evidence>
<evidence type="ECO:0000256" key="9">
    <source>
        <dbReference type="ARBA" id="ARBA00022960"/>
    </source>
</evidence>
<dbReference type="GO" id="GO:0009252">
    <property type="term" value="P:peptidoglycan biosynthetic process"/>
    <property type="evidence" value="ECO:0007669"/>
    <property type="project" value="UniProtKB-UniRule"/>
</dbReference>
<dbReference type="InterPro" id="IPR036138">
    <property type="entry name" value="PBP_dimer_sf"/>
</dbReference>
<sequence length="601" mass="65481">MSMARPNPPGRNHGGTPSRPRSGQFSASPVLGLRLPMWRSKLVVFLMFAAFVALALRAAWIQGPGNQFYEAEGKKRFQRTLELPATRGKILDRNGLVLATSLPVKAIWAVPEDVPNQVELAKIRQLAKLLGMSEKDLGKKLSEDKGFVYLKRQVLPDVADKIAALKIEGIHQTREYKRFYPEGEAMAHIVGFTNVEDRGQEGVELARETGLAGRPGARQVIKDRLGRVVEDIGILKTPRDGEDIQLSIDAKIQYLAYNELKAVVDKHKAKAASAVVLDAQTGEVLALANWPTYNPNDRTRLSGEQLRNRVLTDTFEPGSMMKPITVGLALQLKRVTPSTVITTTGKYQFEGATITDTHNYGALTVTGVIQKSSNIGTTKIAMMMKPQEMWDMYTSIGLGQAPKIGFPGAVAGRVRPFKSWRPIEQATMSYGYGLSVSLFQMAHAYTIFAHDGELIPVTMFRTNGPATGERILSPQVARDVRAMMETVTAPGGTAPEAQVMGYRVGGKTGTAYKHEGRGYNRSKYRASFIGLAPMSNPRIIVAISVDEPTAGSHYGGLVAGPAFAAITGGTLRALNVQPDSPIRQLVVSDKVPESEPWSATQ</sequence>
<feature type="region of interest" description="Disordered" evidence="17">
    <location>
        <begin position="1"/>
        <end position="23"/>
    </location>
</feature>
<dbReference type="EC" id="3.4.16.4" evidence="16"/>
<dbReference type="Proteomes" id="UP000325743">
    <property type="component" value="Chromosome 2"/>
</dbReference>
<dbReference type="Gene3D" id="1.10.150.770">
    <property type="match status" value="1"/>
</dbReference>
<evidence type="ECO:0000256" key="8">
    <source>
        <dbReference type="ARBA" id="ARBA00022801"/>
    </source>
</evidence>
<feature type="domain" description="Penicillin-binding protein transpeptidase" evidence="18">
    <location>
        <begin position="273"/>
        <end position="567"/>
    </location>
</feature>
<evidence type="ECO:0000256" key="17">
    <source>
        <dbReference type="SAM" id="MobiDB-lite"/>
    </source>
</evidence>
<dbReference type="InterPro" id="IPR005311">
    <property type="entry name" value="PBP_dimer"/>
</dbReference>
<evidence type="ECO:0000256" key="16">
    <source>
        <dbReference type="HAMAP-Rule" id="MF_02080"/>
    </source>
</evidence>
<evidence type="ECO:0000313" key="22">
    <source>
        <dbReference type="EMBL" id="SPC14980.1"/>
    </source>
</evidence>
<dbReference type="Pfam" id="PF03717">
    <property type="entry name" value="PBP_dimer"/>
    <property type="match status" value="1"/>
</dbReference>